<feature type="transmembrane region" description="Helical" evidence="10">
    <location>
        <begin position="6"/>
        <end position="26"/>
    </location>
</feature>
<evidence type="ECO:0000256" key="10">
    <source>
        <dbReference type="RuleBase" id="RU364125"/>
    </source>
</evidence>
<evidence type="ECO:0000256" key="2">
    <source>
        <dbReference type="ARBA" id="ARBA00004162"/>
    </source>
</evidence>
<keyword evidence="8 10" id="KW-1133">Transmembrane helix</keyword>
<keyword evidence="7 10" id="KW-0283">Flagellar rotation</keyword>
<dbReference type="Pfam" id="PF03748">
    <property type="entry name" value="FliL"/>
    <property type="match status" value="1"/>
</dbReference>
<comment type="function">
    <text evidence="1 10">Controls the rotational direction of flagella during chemotaxis.</text>
</comment>
<keyword evidence="12" id="KW-1185">Reference proteome</keyword>
<dbReference type="Proteomes" id="UP001285921">
    <property type="component" value="Unassembled WGS sequence"/>
</dbReference>
<keyword evidence="9 10" id="KW-0472">Membrane</keyword>
<comment type="similarity">
    <text evidence="3 10">Belongs to the FliL family.</text>
</comment>
<name>A0ABQ6NU14_9BACL</name>
<accession>A0ABQ6NU14</accession>
<dbReference type="EMBL" id="BTCL01000025">
    <property type="protein sequence ID" value="GMK48053.1"/>
    <property type="molecule type" value="Genomic_DNA"/>
</dbReference>
<gene>
    <name evidence="11" type="ORF">PghCCS26_51830</name>
</gene>
<comment type="subcellular location">
    <subcellularLocation>
        <location evidence="2">Cell membrane</location>
        <topology evidence="2">Single-pass membrane protein</topology>
    </subcellularLocation>
</comment>
<organism evidence="11 12">
    <name type="scientific">Paenibacillus glycanilyticus</name>
    <dbReference type="NCBI Taxonomy" id="126569"/>
    <lineage>
        <taxon>Bacteria</taxon>
        <taxon>Bacillati</taxon>
        <taxon>Bacillota</taxon>
        <taxon>Bacilli</taxon>
        <taxon>Bacillales</taxon>
        <taxon>Paenibacillaceae</taxon>
        <taxon>Paenibacillus</taxon>
    </lineage>
</organism>
<evidence type="ECO:0000313" key="12">
    <source>
        <dbReference type="Proteomes" id="UP001285921"/>
    </source>
</evidence>
<protein>
    <recommendedName>
        <fullName evidence="10">Flagellar protein FliL</fullName>
    </recommendedName>
</protein>
<keyword evidence="6 10" id="KW-0812">Transmembrane</keyword>
<keyword evidence="5 10" id="KW-0145">Chemotaxis</keyword>
<sequence length="155" mass="17584">MKKMLPWLVTTLLAITLIAIVSIIMYKSFFNDTDKPDPEKAPVTVKHLSADELVSVTSELKDFKRNLKDSDYVVVMSFAFQLDSKKTKEEFDKILEIEVRPIINRTVADLTAAELNGSQGEDMLESKLLNLINPILPEGKKLVKVEITNFIMQQL</sequence>
<evidence type="ECO:0000256" key="8">
    <source>
        <dbReference type="ARBA" id="ARBA00022989"/>
    </source>
</evidence>
<evidence type="ECO:0000256" key="1">
    <source>
        <dbReference type="ARBA" id="ARBA00002254"/>
    </source>
</evidence>
<comment type="caution">
    <text evidence="11">The sequence shown here is derived from an EMBL/GenBank/DDBJ whole genome shotgun (WGS) entry which is preliminary data.</text>
</comment>
<evidence type="ECO:0000256" key="6">
    <source>
        <dbReference type="ARBA" id="ARBA00022692"/>
    </source>
</evidence>
<evidence type="ECO:0000256" key="9">
    <source>
        <dbReference type="ARBA" id="ARBA00023136"/>
    </source>
</evidence>
<evidence type="ECO:0000256" key="3">
    <source>
        <dbReference type="ARBA" id="ARBA00008281"/>
    </source>
</evidence>
<reference evidence="11 12" key="1">
    <citation type="submission" date="2023-05" db="EMBL/GenBank/DDBJ databases">
        <title>Draft genome of Paenibacillus sp. CCS26.</title>
        <authorList>
            <person name="Akita H."/>
            <person name="Shinto Y."/>
            <person name="Kimura Z."/>
        </authorList>
    </citation>
    <scope>NUCLEOTIDE SEQUENCE [LARGE SCALE GENOMIC DNA]</scope>
    <source>
        <strain evidence="11 12">CCS26</strain>
    </source>
</reference>
<evidence type="ECO:0000313" key="11">
    <source>
        <dbReference type="EMBL" id="GMK48053.1"/>
    </source>
</evidence>
<evidence type="ECO:0000256" key="7">
    <source>
        <dbReference type="ARBA" id="ARBA00022779"/>
    </source>
</evidence>
<dbReference type="RefSeq" id="WP_127495823.1">
    <property type="nucleotide sequence ID" value="NZ_BTCL01000025.1"/>
</dbReference>
<dbReference type="InterPro" id="IPR005503">
    <property type="entry name" value="FliL"/>
</dbReference>
<keyword evidence="4 10" id="KW-1003">Cell membrane</keyword>
<evidence type="ECO:0000256" key="5">
    <source>
        <dbReference type="ARBA" id="ARBA00022500"/>
    </source>
</evidence>
<evidence type="ECO:0000256" key="4">
    <source>
        <dbReference type="ARBA" id="ARBA00022475"/>
    </source>
</evidence>
<proteinExistence type="inferred from homology"/>